<dbReference type="InterPro" id="IPR001155">
    <property type="entry name" value="OxRdtase_FMN_N"/>
</dbReference>
<keyword evidence="3" id="KW-0560">Oxidoreductase</keyword>
<comment type="similarity">
    <text evidence="2">Belongs to the NADH:flavin oxidoreductase/NADH oxidase family.</text>
</comment>
<evidence type="ECO:0000259" key="4">
    <source>
        <dbReference type="Pfam" id="PF00724"/>
    </source>
</evidence>
<feature type="domain" description="NADH:flavin oxidoreductase/NADH oxidase N-terminal" evidence="4">
    <location>
        <begin position="9"/>
        <end position="345"/>
    </location>
</feature>
<comment type="cofactor">
    <cofactor evidence="1">
        <name>FMN</name>
        <dbReference type="ChEBI" id="CHEBI:58210"/>
    </cofactor>
</comment>
<gene>
    <name evidence="5" type="ORF">SAMN05421779_103618</name>
</gene>
<dbReference type="PANTHER" id="PTHR22893">
    <property type="entry name" value="NADH OXIDOREDUCTASE-RELATED"/>
    <property type="match status" value="1"/>
</dbReference>
<proteinExistence type="inferred from homology"/>
<dbReference type="GO" id="GO:0010181">
    <property type="term" value="F:FMN binding"/>
    <property type="evidence" value="ECO:0007669"/>
    <property type="project" value="InterPro"/>
</dbReference>
<evidence type="ECO:0000313" key="5">
    <source>
        <dbReference type="EMBL" id="SIS78601.1"/>
    </source>
</evidence>
<sequence length="371" mass="39260">MSFASDDLLFQPLALGETMLKNRVVMAPMTRSRSQQPGNVPTALNAEYYAQRAGSGLIISEGTQISPQGQGYAWTPGLHTAEQIAGWRLVTDAVHQAGGRIFAQLWHVGRMSHPAVNGLQPVAPSPLLAEGGMVFINDQHGPRMEAVPLPRALDEGEIRQTIADYAQAARNAVAAGFDGVELHGANGYLIDQFLRSRSNQRIDGYGGSLSNRTRFVAEVAQACADAIGAGRVGIRLSPFLNVNGISDDSPHETFLAAATVLAEVGVSFIHLNEESMVGARGLAPEAFRADLRKVYGGTVIVCGGYDGDSARAALGSGLVDMVGFGRPYISTPDLAERLRDGVALNSAADRTTYFGGGAAGYTDYPRVMQAA</sequence>
<protein>
    <submittedName>
        <fullName evidence="5">N-ethylmaleimide reductase</fullName>
    </submittedName>
</protein>
<dbReference type="STRING" id="80876.SAMN05421779_103618"/>
<reference evidence="5 6" key="1">
    <citation type="submission" date="2017-01" db="EMBL/GenBank/DDBJ databases">
        <authorList>
            <person name="Mah S.A."/>
            <person name="Swanson W.J."/>
            <person name="Moy G.W."/>
            <person name="Vacquier V.D."/>
        </authorList>
    </citation>
    <scope>NUCLEOTIDE SEQUENCE [LARGE SCALE GENOMIC DNA]</scope>
    <source>
        <strain evidence="5 6">DSM 11589</strain>
    </source>
</reference>
<dbReference type="EMBL" id="FTOA01000003">
    <property type="protein sequence ID" value="SIS78601.1"/>
    <property type="molecule type" value="Genomic_DNA"/>
</dbReference>
<name>A0A1N7LY22_9PROT</name>
<evidence type="ECO:0000256" key="2">
    <source>
        <dbReference type="ARBA" id="ARBA00005979"/>
    </source>
</evidence>
<dbReference type="RefSeq" id="WP_217696067.1">
    <property type="nucleotide sequence ID" value="NZ_FTOA01000003.1"/>
</dbReference>
<dbReference type="CDD" id="cd02933">
    <property type="entry name" value="OYE_like_FMN"/>
    <property type="match status" value="1"/>
</dbReference>
<dbReference type="FunFam" id="3.20.20.70:FF:000059">
    <property type="entry name" value="N-ethylmaleimide reductase, FMN-linked"/>
    <property type="match status" value="1"/>
</dbReference>
<evidence type="ECO:0000256" key="3">
    <source>
        <dbReference type="ARBA" id="ARBA00023002"/>
    </source>
</evidence>
<organism evidence="5 6">
    <name type="scientific">Insolitispirillum peregrinum</name>
    <dbReference type="NCBI Taxonomy" id="80876"/>
    <lineage>
        <taxon>Bacteria</taxon>
        <taxon>Pseudomonadati</taxon>
        <taxon>Pseudomonadota</taxon>
        <taxon>Alphaproteobacteria</taxon>
        <taxon>Rhodospirillales</taxon>
        <taxon>Novispirillaceae</taxon>
        <taxon>Insolitispirillum</taxon>
    </lineage>
</organism>
<dbReference type="PANTHER" id="PTHR22893:SF91">
    <property type="entry name" value="NADPH DEHYDROGENASE 2-RELATED"/>
    <property type="match status" value="1"/>
</dbReference>
<evidence type="ECO:0000256" key="1">
    <source>
        <dbReference type="ARBA" id="ARBA00001917"/>
    </source>
</evidence>
<dbReference type="Gene3D" id="3.20.20.70">
    <property type="entry name" value="Aldolase class I"/>
    <property type="match status" value="1"/>
</dbReference>
<dbReference type="GO" id="GO:0016628">
    <property type="term" value="F:oxidoreductase activity, acting on the CH-CH group of donors, NAD or NADP as acceptor"/>
    <property type="evidence" value="ECO:0007669"/>
    <property type="project" value="UniProtKB-ARBA"/>
</dbReference>
<dbReference type="InterPro" id="IPR013785">
    <property type="entry name" value="Aldolase_TIM"/>
</dbReference>
<keyword evidence="6" id="KW-1185">Reference proteome</keyword>
<dbReference type="InterPro" id="IPR045247">
    <property type="entry name" value="Oye-like"/>
</dbReference>
<evidence type="ECO:0000313" key="6">
    <source>
        <dbReference type="Proteomes" id="UP000185678"/>
    </source>
</evidence>
<dbReference type="Pfam" id="PF00724">
    <property type="entry name" value="Oxidored_FMN"/>
    <property type="match status" value="1"/>
</dbReference>
<dbReference type="GO" id="GO:0005829">
    <property type="term" value="C:cytosol"/>
    <property type="evidence" value="ECO:0007669"/>
    <property type="project" value="UniProtKB-ARBA"/>
</dbReference>
<accession>A0A1N7LY22</accession>
<dbReference type="AlphaFoldDB" id="A0A1N7LY22"/>
<dbReference type="Proteomes" id="UP000185678">
    <property type="component" value="Unassembled WGS sequence"/>
</dbReference>
<dbReference type="SUPFAM" id="SSF51395">
    <property type="entry name" value="FMN-linked oxidoreductases"/>
    <property type="match status" value="1"/>
</dbReference>